<name>A0A164RS75_9AGAM</name>
<dbReference type="OrthoDB" id="999962at2759"/>
<evidence type="ECO:0000313" key="8">
    <source>
        <dbReference type="EMBL" id="KZS90832.1"/>
    </source>
</evidence>
<accession>A0A164RS75</accession>
<feature type="transmembrane region" description="Helical" evidence="7">
    <location>
        <begin position="198"/>
        <end position="217"/>
    </location>
</feature>
<evidence type="ECO:0000256" key="4">
    <source>
        <dbReference type="ARBA" id="ARBA00022692"/>
    </source>
</evidence>
<feature type="transmembrane region" description="Helical" evidence="7">
    <location>
        <begin position="237"/>
        <end position="256"/>
    </location>
</feature>
<reference evidence="8 9" key="1">
    <citation type="journal article" date="2016" name="Mol. Biol. Evol.">
        <title>Comparative Genomics of Early-Diverging Mushroom-Forming Fungi Provides Insights into the Origins of Lignocellulose Decay Capabilities.</title>
        <authorList>
            <person name="Nagy L.G."/>
            <person name="Riley R."/>
            <person name="Tritt A."/>
            <person name="Adam C."/>
            <person name="Daum C."/>
            <person name="Floudas D."/>
            <person name="Sun H."/>
            <person name="Yadav J.S."/>
            <person name="Pangilinan J."/>
            <person name="Larsson K.H."/>
            <person name="Matsuura K."/>
            <person name="Barry K."/>
            <person name="Labutti K."/>
            <person name="Kuo R."/>
            <person name="Ohm R.A."/>
            <person name="Bhattacharya S.S."/>
            <person name="Shirouzu T."/>
            <person name="Yoshinaga Y."/>
            <person name="Martin F.M."/>
            <person name="Grigoriev I.V."/>
            <person name="Hibbett D.S."/>
        </authorList>
    </citation>
    <scope>NUCLEOTIDE SEQUENCE [LARGE SCALE GENOMIC DNA]</scope>
    <source>
        <strain evidence="8 9">HHB9708</strain>
    </source>
</reference>
<keyword evidence="6 7" id="KW-0472">Membrane</keyword>
<keyword evidence="5 7" id="KW-1133">Transmembrane helix</keyword>
<sequence length="369" mass="40633">MSHRRPHVETSASHEDSPQQIREIKRSASGVWQLAHVLVDWTLVLSLVFGGCCTNAFTWEQLLRQSSSVGTALTVSQMTFISLQRLPSFIIFTPIKGGIPWPRLKPRAIPIYAWFLQVTVLAGASVLNNRAFLYNVPVTIQIIFRSAGLVISMIFGYLFLKKRYNIFQIASVLLVSVGVVVATLSRPSNGPAKGHESPGRYAMGITFLVCSSLLTGIQGMLQEQTYSKYGPHWQEGLFYTNLLAIPLFLPFWPSILTGLRALSQSARTSRDSPIELALSFVPLVVNLFTQLFCVAGVNQLTSRVSSVSTNLVLTSRKAVSLMISVWWFGSGWNAQLGIGASMVFLGSIFYALSGQASKPQKAVKQVKTE</sequence>
<dbReference type="Proteomes" id="UP000076722">
    <property type="component" value="Unassembled WGS sequence"/>
</dbReference>
<dbReference type="InterPro" id="IPR037185">
    <property type="entry name" value="EmrE-like"/>
</dbReference>
<feature type="transmembrane region" description="Helical" evidence="7">
    <location>
        <begin position="167"/>
        <end position="186"/>
    </location>
</feature>
<organism evidence="8 9">
    <name type="scientific">Sistotremastrum niveocremeum HHB9708</name>
    <dbReference type="NCBI Taxonomy" id="1314777"/>
    <lineage>
        <taxon>Eukaryota</taxon>
        <taxon>Fungi</taxon>
        <taxon>Dikarya</taxon>
        <taxon>Basidiomycota</taxon>
        <taxon>Agaricomycotina</taxon>
        <taxon>Agaricomycetes</taxon>
        <taxon>Sistotremastrales</taxon>
        <taxon>Sistotremastraceae</taxon>
        <taxon>Sertulicium</taxon>
        <taxon>Sertulicium niveocremeum</taxon>
    </lineage>
</organism>
<evidence type="ECO:0000256" key="7">
    <source>
        <dbReference type="SAM" id="Phobius"/>
    </source>
</evidence>
<protein>
    <submittedName>
        <fullName evidence="8">UAA transporter</fullName>
    </submittedName>
</protein>
<dbReference type="Pfam" id="PF08449">
    <property type="entry name" value="UAA"/>
    <property type="match status" value="1"/>
</dbReference>
<feature type="transmembrane region" description="Helical" evidence="7">
    <location>
        <begin position="309"/>
        <end position="328"/>
    </location>
</feature>
<keyword evidence="9" id="KW-1185">Reference proteome</keyword>
<feature type="transmembrane region" description="Helical" evidence="7">
    <location>
        <begin position="334"/>
        <end position="352"/>
    </location>
</feature>
<dbReference type="GO" id="GO:0005464">
    <property type="term" value="F:UDP-xylose transmembrane transporter activity"/>
    <property type="evidence" value="ECO:0007669"/>
    <property type="project" value="TreeGrafter"/>
</dbReference>
<feature type="transmembrane region" description="Helical" evidence="7">
    <location>
        <begin position="139"/>
        <end position="160"/>
    </location>
</feature>
<dbReference type="EMBL" id="KV419419">
    <property type="protein sequence ID" value="KZS90832.1"/>
    <property type="molecule type" value="Genomic_DNA"/>
</dbReference>
<dbReference type="PANTHER" id="PTHR10778">
    <property type="entry name" value="SOLUTE CARRIER FAMILY 35 MEMBER B"/>
    <property type="match status" value="1"/>
</dbReference>
<dbReference type="SUPFAM" id="SSF103481">
    <property type="entry name" value="Multidrug resistance efflux transporter EmrE"/>
    <property type="match status" value="1"/>
</dbReference>
<keyword evidence="4 7" id="KW-0812">Transmembrane</keyword>
<evidence type="ECO:0000256" key="3">
    <source>
        <dbReference type="ARBA" id="ARBA00022597"/>
    </source>
</evidence>
<comment type="subcellular location">
    <subcellularLocation>
        <location evidence="1">Endomembrane system</location>
        <topology evidence="1">Multi-pass membrane protein</topology>
    </subcellularLocation>
</comment>
<dbReference type="GO" id="GO:0000139">
    <property type="term" value="C:Golgi membrane"/>
    <property type="evidence" value="ECO:0007669"/>
    <property type="project" value="TreeGrafter"/>
</dbReference>
<evidence type="ECO:0000256" key="1">
    <source>
        <dbReference type="ARBA" id="ARBA00004127"/>
    </source>
</evidence>
<proteinExistence type="predicted"/>
<evidence type="ECO:0000256" key="5">
    <source>
        <dbReference type="ARBA" id="ARBA00022989"/>
    </source>
</evidence>
<keyword evidence="3" id="KW-0762">Sugar transport</keyword>
<keyword evidence="2" id="KW-0813">Transport</keyword>
<evidence type="ECO:0000313" key="9">
    <source>
        <dbReference type="Proteomes" id="UP000076722"/>
    </source>
</evidence>
<dbReference type="PANTHER" id="PTHR10778:SF4">
    <property type="entry name" value="NUCLEOTIDE SUGAR TRANSPORTER SLC35B4"/>
    <property type="match status" value="1"/>
</dbReference>
<dbReference type="GO" id="GO:0005462">
    <property type="term" value="F:UDP-N-acetylglucosamine transmembrane transporter activity"/>
    <property type="evidence" value="ECO:0007669"/>
    <property type="project" value="TreeGrafter"/>
</dbReference>
<feature type="transmembrane region" description="Helical" evidence="7">
    <location>
        <begin position="276"/>
        <end position="297"/>
    </location>
</feature>
<feature type="transmembrane region" description="Helical" evidence="7">
    <location>
        <begin position="109"/>
        <end position="127"/>
    </location>
</feature>
<dbReference type="InterPro" id="IPR013657">
    <property type="entry name" value="SCL35B1-4/HUT1"/>
</dbReference>
<gene>
    <name evidence="8" type="ORF">SISNIDRAFT_457449</name>
</gene>
<evidence type="ECO:0000256" key="2">
    <source>
        <dbReference type="ARBA" id="ARBA00022448"/>
    </source>
</evidence>
<dbReference type="GO" id="GO:0005789">
    <property type="term" value="C:endoplasmic reticulum membrane"/>
    <property type="evidence" value="ECO:0007669"/>
    <property type="project" value="TreeGrafter"/>
</dbReference>
<dbReference type="AlphaFoldDB" id="A0A164RS75"/>
<evidence type="ECO:0000256" key="6">
    <source>
        <dbReference type="ARBA" id="ARBA00023136"/>
    </source>
</evidence>